<feature type="region of interest" description="Disordered" evidence="1">
    <location>
        <begin position="201"/>
        <end position="281"/>
    </location>
</feature>
<evidence type="ECO:0000313" key="3">
    <source>
        <dbReference type="Proteomes" id="UP000837857"/>
    </source>
</evidence>
<sequence length="281" mass="32487">MTDSEDELIPNNVHSYRNEGPTIHAKGPNFTNVSSFSCRNNFSISTMHILPRNFERRDMNYDQRSLYYKRDTSPMSVRSVQSLRPRNFPHPYNRGGFAYQRSVFNGRSSPTSMRSIDTTTSISARDIALAFKNENFNKLQETKTISPNIASKKIVVNGAKEFSKKNSKITLKSFWDTDLESDQDYYEKLPCNSNNSMVYNKENTSIDNNKNSKKFQSHKPDHMPIVANVTRIRKKSQKGNDIKSTSVPERLNKTDKRNKRNTSPVSKENNFNDKRTETKFK</sequence>
<name>A0ABN8HZT1_9NEOP</name>
<proteinExistence type="predicted"/>
<protein>
    <recommendedName>
        <fullName evidence="4">Exophilin 5</fullName>
    </recommendedName>
</protein>
<evidence type="ECO:0008006" key="4">
    <source>
        <dbReference type="Google" id="ProtNLM"/>
    </source>
</evidence>
<keyword evidence="3" id="KW-1185">Reference proteome</keyword>
<accession>A0ABN8HZT1</accession>
<evidence type="ECO:0000256" key="1">
    <source>
        <dbReference type="SAM" id="MobiDB-lite"/>
    </source>
</evidence>
<feature type="region of interest" description="Disordered" evidence="1">
    <location>
        <begin position="1"/>
        <end position="20"/>
    </location>
</feature>
<dbReference type="EMBL" id="OW152826">
    <property type="protein sequence ID" value="CAH2042462.1"/>
    <property type="molecule type" value="Genomic_DNA"/>
</dbReference>
<reference evidence="2" key="1">
    <citation type="submission" date="2022-03" db="EMBL/GenBank/DDBJ databases">
        <authorList>
            <person name="Martin H S."/>
        </authorList>
    </citation>
    <scope>NUCLEOTIDE SEQUENCE</scope>
</reference>
<feature type="compositionally biased region" description="Basic and acidic residues" evidence="1">
    <location>
        <begin position="270"/>
        <end position="281"/>
    </location>
</feature>
<evidence type="ECO:0000313" key="2">
    <source>
        <dbReference type="EMBL" id="CAH2042462.1"/>
    </source>
</evidence>
<organism evidence="2 3">
    <name type="scientific">Iphiclides podalirius</name>
    <name type="common">scarce swallowtail</name>
    <dbReference type="NCBI Taxonomy" id="110791"/>
    <lineage>
        <taxon>Eukaryota</taxon>
        <taxon>Metazoa</taxon>
        <taxon>Ecdysozoa</taxon>
        <taxon>Arthropoda</taxon>
        <taxon>Hexapoda</taxon>
        <taxon>Insecta</taxon>
        <taxon>Pterygota</taxon>
        <taxon>Neoptera</taxon>
        <taxon>Endopterygota</taxon>
        <taxon>Lepidoptera</taxon>
        <taxon>Glossata</taxon>
        <taxon>Ditrysia</taxon>
        <taxon>Papilionoidea</taxon>
        <taxon>Papilionidae</taxon>
        <taxon>Papilioninae</taxon>
        <taxon>Iphiclides</taxon>
    </lineage>
</organism>
<feature type="non-terminal residue" evidence="2">
    <location>
        <position position="281"/>
    </location>
</feature>
<dbReference type="Proteomes" id="UP000837857">
    <property type="component" value="Chromosome 14"/>
</dbReference>
<gene>
    <name evidence="2" type="ORF">IPOD504_LOCUS3842</name>
</gene>